<feature type="domain" description="NmrA-like" evidence="4">
    <location>
        <begin position="4"/>
        <end position="242"/>
    </location>
</feature>
<dbReference type="InterPro" id="IPR036291">
    <property type="entry name" value="NAD(P)-bd_dom_sf"/>
</dbReference>
<evidence type="ECO:0000259" key="4">
    <source>
        <dbReference type="Pfam" id="PF05368"/>
    </source>
</evidence>
<name>M7SEL9_EUTLA</name>
<gene>
    <name evidence="5" type="ORF">UCREL1_8340</name>
</gene>
<dbReference type="InterPro" id="IPR051609">
    <property type="entry name" value="NmrA/Isoflavone_reductase-like"/>
</dbReference>
<evidence type="ECO:0000256" key="3">
    <source>
        <dbReference type="ARBA" id="ARBA00023002"/>
    </source>
</evidence>
<dbReference type="Proteomes" id="UP000012174">
    <property type="component" value="Unassembled WGS sequence"/>
</dbReference>
<dbReference type="AlphaFoldDB" id="M7SEL9"/>
<dbReference type="eggNOG" id="ENOG502SHYH">
    <property type="taxonomic scope" value="Eukaryota"/>
</dbReference>
<evidence type="ECO:0000256" key="1">
    <source>
        <dbReference type="ARBA" id="ARBA00005725"/>
    </source>
</evidence>
<dbReference type="HOGENOM" id="CLU_044876_0_0_1"/>
<accession>M7SEL9</accession>
<dbReference type="Gene3D" id="3.90.25.10">
    <property type="entry name" value="UDP-galactose 4-epimerase, domain 1"/>
    <property type="match status" value="1"/>
</dbReference>
<dbReference type="EMBL" id="KB707027">
    <property type="protein sequence ID" value="EMR64684.1"/>
    <property type="molecule type" value="Genomic_DNA"/>
</dbReference>
<protein>
    <submittedName>
        <fullName evidence="5">Putative nmra-like family protein</fullName>
    </submittedName>
</protein>
<comment type="similarity">
    <text evidence="1">Belongs to the NmrA-type oxidoreductase family. Isoflavone reductase subfamily.</text>
</comment>
<sequence>MPVVAIVGGTSSIGRAVLDGIQERGTHTAVVFSRKYSEEVEQEIGARLIAADYDNVTSLVKLLEDNNVETVISGTNNFTGGHAEINLIRASELSSVTKRFIPSVWGFRYGSAHSHFPPAMPKMASEKELEETSLEWTAVCLGFFLDYFGMPKVKSHLQPVTMAIDVVAAKAAIPGDGDVPGAFAYSQDVGKFVAALLTLPNWEKESYIIGDKLTWNECLKLAEDARGTKFDVTYDSIELMKSGKVTELPGHVPDYAYYPKEQVQAIVAGFQLLFEEGHLDFKPKQTLNDLFPDIRAVTAKEMFEMGWKA</sequence>
<dbReference type="OMA" id="EYYIDFH"/>
<organism evidence="5 6">
    <name type="scientific">Eutypa lata (strain UCR-EL1)</name>
    <name type="common">Grapevine dieback disease fungus</name>
    <name type="synonym">Eutypa armeniacae</name>
    <dbReference type="NCBI Taxonomy" id="1287681"/>
    <lineage>
        <taxon>Eukaryota</taxon>
        <taxon>Fungi</taxon>
        <taxon>Dikarya</taxon>
        <taxon>Ascomycota</taxon>
        <taxon>Pezizomycotina</taxon>
        <taxon>Sordariomycetes</taxon>
        <taxon>Xylariomycetidae</taxon>
        <taxon>Xylariales</taxon>
        <taxon>Diatrypaceae</taxon>
        <taxon>Eutypa</taxon>
    </lineage>
</organism>
<reference evidence="6" key="1">
    <citation type="journal article" date="2013" name="Genome Announc.">
        <title>Draft genome sequence of the grapevine dieback fungus Eutypa lata UCR-EL1.</title>
        <authorList>
            <person name="Blanco-Ulate B."/>
            <person name="Rolshausen P.E."/>
            <person name="Cantu D."/>
        </authorList>
    </citation>
    <scope>NUCLEOTIDE SEQUENCE [LARGE SCALE GENOMIC DNA]</scope>
    <source>
        <strain evidence="6">UCR-EL1</strain>
    </source>
</reference>
<dbReference type="Pfam" id="PF05368">
    <property type="entry name" value="NmrA"/>
    <property type="match status" value="1"/>
</dbReference>
<evidence type="ECO:0000313" key="5">
    <source>
        <dbReference type="EMBL" id="EMR64684.1"/>
    </source>
</evidence>
<dbReference type="PANTHER" id="PTHR47706:SF4">
    <property type="entry name" value="NMRA-LIKE DOMAIN-CONTAINING PROTEIN"/>
    <property type="match status" value="1"/>
</dbReference>
<proteinExistence type="inferred from homology"/>
<keyword evidence="2" id="KW-0521">NADP</keyword>
<dbReference type="SUPFAM" id="SSF51735">
    <property type="entry name" value="NAD(P)-binding Rossmann-fold domains"/>
    <property type="match status" value="1"/>
</dbReference>
<keyword evidence="3" id="KW-0560">Oxidoreductase</keyword>
<evidence type="ECO:0000256" key="2">
    <source>
        <dbReference type="ARBA" id="ARBA00022857"/>
    </source>
</evidence>
<evidence type="ECO:0000313" key="6">
    <source>
        <dbReference type="Proteomes" id="UP000012174"/>
    </source>
</evidence>
<dbReference type="OrthoDB" id="419598at2759"/>
<dbReference type="GO" id="GO:0016491">
    <property type="term" value="F:oxidoreductase activity"/>
    <property type="evidence" value="ECO:0007669"/>
    <property type="project" value="UniProtKB-KW"/>
</dbReference>
<dbReference type="Gene3D" id="3.40.50.720">
    <property type="entry name" value="NAD(P)-binding Rossmann-like Domain"/>
    <property type="match status" value="1"/>
</dbReference>
<dbReference type="InterPro" id="IPR008030">
    <property type="entry name" value="NmrA-like"/>
</dbReference>
<keyword evidence="6" id="KW-1185">Reference proteome</keyword>
<dbReference type="PANTHER" id="PTHR47706">
    <property type="entry name" value="NMRA-LIKE FAMILY PROTEIN"/>
    <property type="match status" value="1"/>
</dbReference>
<dbReference type="KEGG" id="ela:UCREL1_8340"/>